<evidence type="ECO:0000256" key="1">
    <source>
        <dbReference type="SAM" id="SignalP"/>
    </source>
</evidence>
<dbReference type="EMBL" id="BMED01000006">
    <property type="protein sequence ID" value="GGC93381.1"/>
    <property type="molecule type" value="Genomic_DNA"/>
</dbReference>
<organism evidence="2 3">
    <name type="scientific">Undibacterium terreum</name>
    <dbReference type="NCBI Taxonomy" id="1224302"/>
    <lineage>
        <taxon>Bacteria</taxon>
        <taxon>Pseudomonadati</taxon>
        <taxon>Pseudomonadota</taxon>
        <taxon>Betaproteobacteria</taxon>
        <taxon>Burkholderiales</taxon>
        <taxon>Oxalobacteraceae</taxon>
        <taxon>Undibacterium</taxon>
    </lineage>
</organism>
<evidence type="ECO:0008006" key="4">
    <source>
        <dbReference type="Google" id="ProtNLM"/>
    </source>
</evidence>
<gene>
    <name evidence="2" type="ORF">GCM10011396_45820</name>
</gene>
<dbReference type="Proteomes" id="UP000637423">
    <property type="component" value="Unassembled WGS sequence"/>
</dbReference>
<reference evidence="2" key="2">
    <citation type="submission" date="2020-09" db="EMBL/GenBank/DDBJ databases">
        <authorList>
            <person name="Sun Q."/>
            <person name="Zhou Y."/>
        </authorList>
    </citation>
    <scope>NUCLEOTIDE SEQUENCE</scope>
    <source>
        <strain evidence="2">CGMCC 1.10998</strain>
    </source>
</reference>
<proteinExistence type="predicted"/>
<name>A0A916UZ45_9BURK</name>
<dbReference type="AlphaFoldDB" id="A0A916UZ45"/>
<evidence type="ECO:0000313" key="2">
    <source>
        <dbReference type="EMBL" id="GGC93381.1"/>
    </source>
</evidence>
<evidence type="ECO:0000313" key="3">
    <source>
        <dbReference type="Proteomes" id="UP000637423"/>
    </source>
</evidence>
<protein>
    <recommendedName>
        <fullName evidence="4">WD40-like Beta Propeller Repeat</fullName>
    </recommendedName>
</protein>
<keyword evidence="1" id="KW-0732">Signal</keyword>
<feature type="chain" id="PRO_5037355890" description="WD40-like Beta Propeller Repeat" evidence="1">
    <location>
        <begin position="34"/>
        <end position="406"/>
    </location>
</feature>
<accession>A0A916UZ45</accession>
<feature type="signal peptide" evidence="1">
    <location>
        <begin position="1"/>
        <end position="33"/>
    </location>
</feature>
<dbReference type="RefSeq" id="WP_188568482.1">
    <property type="nucleotide sequence ID" value="NZ_BMED01000006.1"/>
</dbReference>
<reference evidence="2" key="1">
    <citation type="journal article" date="2014" name="Int. J. Syst. Evol. Microbiol.">
        <title>Complete genome sequence of Corynebacterium casei LMG S-19264T (=DSM 44701T), isolated from a smear-ripened cheese.</title>
        <authorList>
            <consortium name="US DOE Joint Genome Institute (JGI-PGF)"/>
            <person name="Walter F."/>
            <person name="Albersmeier A."/>
            <person name="Kalinowski J."/>
            <person name="Ruckert C."/>
        </authorList>
    </citation>
    <scope>NUCLEOTIDE SEQUENCE</scope>
    <source>
        <strain evidence="2">CGMCC 1.10998</strain>
    </source>
</reference>
<sequence length="406" mass="45683">MTAININFPRICKRPLLILITMPFLLADATGNAADLQQNTKSRDYYERPYLSTKENSYFREDATKKKILDKKIVPIETGLEPMVNRALGGAHGPGAIWLNEDSFIVNAKQDTPDADEKKLQRVMLVDARTGTSKALFTASRLVCWSEELEIANFAELTYTEDTKRTFFHLDKNGNLAAISEPVDIDPFNCRSKHSLPPPSQIVNYLHESDGYIRSVQKGTPTDAAYIDKAIWHKADGTVEELPLRGSEISTSVYLAHEQKYLLNMRDSQGNSDTDRRLGAVDAWKNRQYSLTPYRLLGMDGSIEQIPYPAILFEYGIRYFGVLLPTRAGLLIVAPNSRKSEYGLFLLQEKNLVRVFGGPRLLGIDGREGVDKLSLSPDGCKIAFNLYSDWRALKKQIVIINLCEAK</sequence>
<keyword evidence="3" id="KW-1185">Reference proteome</keyword>
<comment type="caution">
    <text evidence="2">The sequence shown here is derived from an EMBL/GenBank/DDBJ whole genome shotgun (WGS) entry which is preliminary data.</text>
</comment>